<dbReference type="Gene3D" id="2.130.10.10">
    <property type="entry name" value="YVTN repeat-like/Quinoprotein amine dehydrogenase"/>
    <property type="match status" value="1"/>
</dbReference>
<evidence type="ECO:0000256" key="2">
    <source>
        <dbReference type="PROSITE-ProRule" id="PRU00221"/>
    </source>
</evidence>
<evidence type="ECO:0000313" key="4">
    <source>
        <dbReference type="EMBL" id="KAK2607198.1"/>
    </source>
</evidence>
<feature type="compositionally biased region" description="Pro residues" evidence="3">
    <location>
        <begin position="68"/>
        <end position="79"/>
    </location>
</feature>
<dbReference type="Proteomes" id="UP001265746">
    <property type="component" value="Unassembled WGS sequence"/>
</dbReference>
<dbReference type="EMBL" id="JAUJFL010000003">
    <property type="protein sequence ID" value="KAK2607198.1"/>
    <property type="molecule type" value="Genomic_DNA"/>
</dbReference>
<evidence type="ECO:0000256" key="3">
    <source>
        <dbReference type="SAM" id="MobiDB-lite"/>
    </source>
</evidence>
<sequence length="1182" mass="130899">MALRSQWTAREVIDLTGDDDDDDVVQPVQPPPPAARPQHTGASSIANGFVNGAPLGSSPFHGNTHAHPYPPPLATPAPVQPLYGPPAVNTPSFAPSRPAKRQKLSEPPRGTVYSEEQLITLSIGQRLSAYARDAVEIFKDEDLDKDKLRREIQAVLADDFGAVIRKYGRLPDDDKDKVTARALSLVKNYAVLPGFRRAQYPNPLVRTKSPAVSAPRPLANGLPSPTVPIRTPTQDFYKPTSVNKTRQHLVSKPLITEPTVAPATQPQDAVLPTTSQSLATVPSTIRPRTPPSPKRVKSVAATVPTSPANYRSRAKIAAWKSNTDSHNVKERSASGYFALEHRPYRNARTKQEILKGNGLLRKMRPDQLVKPHIFHVDFTLEEARKVQVAARKVLRSDKKHDDPYKGLAKLLKKLKRPEDVTRLASQLKIEARSTDDLSAFLSDILQKKATTQDPRILSVEKDVYDRRGEALRDSYLSALLMAREVSGNRFRTTTMRHLTDELRKSLEDGLELRSEFTNCAGDISAVSWVSNSAYIAGTTVHMDSHNQQYNKPGNLLLGSVAPASTKLTSYPDHRIPRPIVQKGENSTDEMRESQDPWLYTSVVSSDYDSIHDRTYTSGFDRSAKVWRVDKSGSSMQCIGSWTHDGIVNFVQASPLEHPTGLVATAADVPTGAVRIYTVNPEDVSSSTYMSFSATRVPDSDGSFSNKWTYFPSTMKWGVAESVRHLLLVGFSPRSLTEDENDIPEDRMNTGELCLWDGLTGQAVHIPGANSQNVFEVLWHPYLPEFVVASSPAGDFDADIRTQVRIFVRDNSSGQDLQFKFVKSFDCTALDINELTIMPNSTAFFYITAGCTDGKTYVWDSAQHETLRRRPIHVLAHDRPLEGITVGDNEDDTGVKFTAWAASLDRFYTGSSDGVVKVWNIRGTKAKGRVILEAPAQISHGAFSPDFSKLVIGDASGRVFVLSVGEDEEKLASFVNVSGPRGLGATTRRRPTPITPHPEPPPPRLLLQSRETSSDLGHAYVNARQLRFSGDPTVGMVQDVNYADTGLFRRAAHAAYDPTRELMAYVESEQQTNRKMFANAPIRTKRIKKLSLSSENPDQMDVDGGEPKASEVARRHRENCKLDLDFAGLSLDTLEALERDGVPFQELRDGVEYYGLEYVDEVDENLKQGVVDRKKEDEDGMGF</sequence>
<organism evidence="4 5">
    <name type="scientific">Phomopsis amygdali</name>
    <name type="common">Fusicoccum amygdali</name>
    <dbReference type="NCBI Taxonomy" id="1214568"/>
    <lineage>
        <taxon>Eukaryota</taxon>
        <taxon>Fungi</taxon>
        <taxon>Dikarya</taxon>
        <taxon>Ascomycota</taxon>
        <taxon>Pezizomycotina</taxon>
        <taxon>Sordariomycetes</taxon>
        <taxon>Sordariomycetidae</taxon>
        <taxon>Diaporthales</taxon>
        <taxon>Diaporthaceae</taxon>
        <taxon>Diaporthe</taxon>
    </lineage>
</organism>
<name>A0AAD9SGY6_PHOAM</name>
<dbReference type="SUPFAM" id="SSF50978">
    <property type="entry name" value="WD40 repeat-like"/>
    <property type="match status" value="1"/>
</dbReference>
<feature type="region of interest" description="Disordered" evidence="3">
    <location>
        <begin position="1"/>
        <end position="111"/>
    </location>
</feature>
<dbReference type="InterPro" id="IPR037588">
    <property type="entry name" value="MLST8"/>
</dbReference>
<feature type="repeat" description="WD" evidence="2">
    <location>
        <begin position="887"/>
        <end position="921"/>
    </location>
</feature>
<dbReference type="GO" id="GO:0032956">
    <property type="term" value="P:regulation of actin cytoskeleton organization"/>
    <property type="evidence" value="ECO:0007669"/>
    <property type="project" value="TreeGrafter"/>
</dbReference>
<proteinExistence type="inferred from homology"/>
<dbReference type="InterPro" id="IPR015943">
    <property type="entry name" value="WD40/YVTN_repeat-like_dom_sf"/>
</dbReference>
<evidence type="ECO:0000256" key="1">
    <source>
        <dbReference type="ARBA" id="ARBA00009890"/>
    </source>
</evidence>
<protein>
    <submittedName>
        <fullName evidence="4">Uncharacterized protein</fullName>
    </submittedName>
</protein>
<dbReference type="AlphaFoldDB" id="A0AAD9SGY6"/>
<dbReference type="GO" id="GO:0031931">
    <property type="term" value="C:TORC1 complex"/>
    <property type="evidence" value="ECO:0007669"/>
    <property type="project" value="InterPro"/>
</dbReference>
<dbReference type="GO" id="GO:0031932">
    <property type="term" value="C:TORC2 complex"/>
    <property type="evidence" value="ECO:0007669"/>
    <property type="project" value="InterPro"/>
</dbReference>
<feature type="region of interest" description="Disordered" evidence="3">
    <location>
        <begin position="981"/>
        <end position="1003"/>
    </location>
</feature>
<keyword evidence="2" id="KW-0853">WD repeat</keyword>
<feature type="compositionally biased region" description="Pro residues" evidence="3">
    <location>
        <begin position="992"/>
        <end position="1003"/>
    </location>
</feature>
<dbReference type="SMART" id="SM00320">
    <property type="entry name" value="WD40"/>
    <property type="match status" value="5"/>
</dbReference>
<comment type="caution">
    <text evidence="4">The sequence shown here is derived from an EMBL/GenBank/DDBJ whole genome shotgun (WGS) entry which is preliminary data.</text>
</comment>
<gene>
    <name evidence="4" type="ORF">N8I77_005896</name>
</gene>
<comment type="similarity">
    <text evidence="1">Belongs to the WD repeat LST8 family.</text>
</comment>
<feature type="region of interest" description="Disordered" evidence="3">
    <location>
        <begin position="567"/>
        <end position="593"/>
    </location>
</feature>
<dbReference type="GO" id="GO:0031929">
    <property type="term" value="P:TOR signaling"/>
    <property type="evidence" value="ECO:0007669"/>
    <property type="project" value="InterPro"/>
</dbReference>
<dbReference type="PANTHER" id="PTHR19842">
    <property type="entry name" value="G BETA-LIKE PROTEIN GBL"/>
    <property type="match status" value="1"/>
</dbReference>
<reference evidence="4" key="1">
    <citation type="submission" date="2023-06" db="EMBL/GenBank/DDBJ databases">
        <authorList>
            <person name="Noh H."/>
        </authorList>
    </citation>
    <scope>NUCLEOTIDE SEQUENCE</scope>
    <source>
        <strain evidence="4">DUCC20226</strain>
    </source>
</reference>
<dbReference type="InterPro" id="IPR001680">
    <property type="entry name" value="WD40_rpt"/>
</dbReference>
<accession>A0AAD9SGY6</accession>
<feature type="region of interest" description="Disordered" evidence="3">
    <location>
        <begin position="207"/>
        <end position="239"/>
    </location>
</feature>
<dbReference type="InterPro" id="IPR036322">
    <property type="entry name" value="WD40_repeat_dom_sf"/>
</dbReference>
<dbReference type="PROSITE" id="PS50082">
    <property type="entry name" value="WD_REPEATS_2"/>
    <property type="match status" value="1"/>
</dbReference>
<evidence type="ECO:0000313" key="5">
    <source>
        <dbReference type="Proteomes" id="UP001265746"/>
    </source>
</evidence>
<dbReference type="PANTHER" id="PTHR19842:SF2">
    <property type="entry name" value="WD REPEAT PROTEIN (AFU_ORTHOLOGUE AFUA_5G04300)"/>
    <property type="match status" value="1"/>
</dbReference>
<keyword evidence="5" id="KW-1185">Reference proteome</keyword>